<reference evidence="1 2" key="1">
    <citation type="submission" date="2018-11" db="EMBL/GenBank/DDBJ databases">
        <title>Draft genome sequence of Ferruginibacter sp. BO-59.</title>
        <authorList>
            <person name="Im W.T."/>
        </authorList>
    </citation>
    <scope>NUCLEOTIDE SEQUENCE [LARGE SCALE GENOMIC DNA]</scope>
    <source>
        <strain evidence="1 2">BO-59</strain>
    </source>
</reference>
<dbReference type="InterPro" id="IPR036102">
    <property type="entry name" value="OsmC/Ohrsf"/>
</dbReference>
<dbReference type="SUPFAM" id="SSF82784">
    <property type="entry name" value="OsmC-like"/>
    <property type="match status" value="1"/>
</dbReference>
<gene>
    <name evidence="1" type="ORF">EFY79_14595</name>
</gene>
<dbReference type="PANTHER" id="PTHR39624">
    <property type="entry name" value="PROTEIN INVOLVED IN RIMO-MEDIATED BETA-METHYLTHIOLATION OF RIBOSOMAL PROTEIN S12 YCAO"/>
    <property type="match status" value="1"/>
</dbReference>
<dbReference type="InterPro" id="IPR003718">
    <property type="entry name" value="OsmC/Ohr_fam"/>
</dbReference>
<dbReference type="Proteomes" id="UP000267223">
    <property type="component" value="Unassembled WGS sequence"/>
</dbReference>
<evidence type="ECO:0000313" key="2">
    <source>
        <dbReference type="Proteomes" id="UP000267223"/>
    </source>
</evidence>
<keyword evidence="2" id="KW-1185">Reference proteome</keyword>
<accession>A0A3M9NAR1</accession>
<proteinExistence type="predicted"/>
<dbReference type="Pfam" id="PF02566">
    <property type="entry name" value="OsmC"/>
    <property type="match status" value="1"/>
</dbReference>
<organism evidence="1 2">
    <name type="scientific">Hanamia caeni</name>
    <dbReference type="NCBI Taxonomy" id="2294116"/>
    <lineage>
        <taxon>Bacteria</taxon>
        <taxon>Pseudomonadati</taxon>
        <taxon>Bacteroidota</taxon>
        <taxon>Chitinophagia</taxon>
        <taxon>Chitinophagales</taxon>
        <taxon>Chitinophagaceae</taxon>
        <taxon>Hanamia</taxon>
    </lineage>
</organism>
<dbReference type="InterPro" id="IPR015946">
    <property type="entry name" value="KH_dom-like_a/b"/>
</dbReference>
<dbReference type="OrthoDB" id="290036at2"/>
<protein>
    <submittedName>
        <fullName evidence="1">OsmC family peroxiredoxin</fullName>
    </submittedName>
</protein>
<comment type="caution">
    <text evidence="1">The sequence shown here is derived from an EMBL/GenBank/DDBJ whole genome shotgun (WGS) entry which is preliminary data.</text>
</comment>
<dbReference type="AlphaFoldDB" id="A0A3M9NAR1"/>
<dbReference type="RefSeq" id="WP_123121456.1">
    <property type="nucleotide sequence ID" value="NZ_RJJR01000012.1"/>
</dbReference>
<dbReference type="PANTHER" id="PTHR39624:SF2">
    <property type="entry name" value="OSMC-LIKE PROTEIN"/>
    <property type="match status" value="1"/>
</dbReference>
<name>A0A3M9NAR1_9BACT</name>
<dbReference type="EMBL" id="RJJR01000012">
    <property type="protein sequence ID" value="RNI34902.1"/>
    <property type="molecule type" value="Genomic_DNA"/>
</dbReference>
<dbReference type="Gene3D" id="3.30.300.20">
    <property type="match status" value="1"/>
</dbReference>
<sequence length="134" mass="14992">MTASITYKGNLRCEAFHLQSSSKIETDAPTDNHGNGERFSPTDLLCVSLATCMLTTMGIKANDMNVDISRSRADVTKHMASDPRRVAKIEVYVTLPQNINEKERLILEKTGNNCPVAKSVHPDIELILQYDWKL</sequence>
<evidence type="ECO:0000313" key="1">
    <source>
        <dbReference type="EMBL" id="RNI34902.1"/>
    </source>
</evidence>